<proteinExistence type="predicted"/>
<feature type="region of interest" description="Disordered" evidence="1">
    <location>
        <begin position="47"/>
        <end position="174"/>
    </location>
</feature>
<comment type="caution">
    <text evidence="2">The sequence shown here is derived from an EMBL/GenBank/DDBJ whole genome shotgun (WGS) entry which is preliminary data.</text>
</comment>
<accession>A0ABD1S7B6</accession>
<evidence type="ECO:0000256" key="1">
    <source>
        <dbReference type="SAM" id="MobiDB-lite"/>
    </source>
</evidence>
<evidence type="ECO:0000313" key="2">
    <source>
        <dbReference type="EMBL" id="KAL2495667.1"/>
    </source>
</evidence>
<feature type="compositionally biased region" description="Basic and acidic residues" evidence="1">
    <location>
        <begin position="47"/>
        <end position="65"/>
    </location>
</feature>
<feature type="compositionally biased region" description="Acidic residues" evidence="1">
    <location>
        <begin position="92"/>
        <end position="113"/>
    </location>
</feature>
<reference evidence="3" key="1">
    <citation type="submission" date="2024-07" db="EMBL/GenBank/DDBJ databases">
        <title>Two chromosome-level genome assemblies of Korean endemic species Abeliophyllum distichum and Forsythia ovata (Oleaceae).</title>
        <authorList>
            <person name="Jang H."/>
        </authorList>
    </citation>
    <scope>NUCLEOTIDE SEQUENCE [LARGE SCALE GENOMIC DNA]</scope>
</reference>
<feature type="compositionally biased region" description="Basic and acidic residues" evidence="1">
    <location>
        <begin position="117"/>
        <end position="127"/>
    </location>
</feature>
<feature type="compositionally biased region" description="Basic residues" evidence="1">
    <location>
        <begin position="66"/>
        <end position="83"/>
    </location>
</feature>
<dbReference type="Proteomes" id="UP001604277">
    <property type="component" value="Unassembled WGS sequence"/>
</dbReference>
<evidence type="ECO:0000313" key="3">
    <source>
        <dbReference type="Proteomes" id="UP001604277"/>
    </source>
</evidence>
<name>A0ABD1S7B6_9LAMI</name>
<feature type="compositionally biased region" description="Basic and acidic residues" evidence="1">
    <location>
        <begin position="139"/>
        <end position="174"/>
    </location>
</feature>
<gene>
    <name evidence="2" type="ORF">Fot_39424</name>
</gene>
<keyword evidence="3" id="KW-1185">Reference proteome</keyword>
<protein>
    <submittedName>
        <fullName evidence="2">Ribosomal RNA-proCES</fullName>
    </submittedName>
</protein>
<organism evidence="2 3">
    <name type="scientific">Forsythia ovata</name>
    <dbReference type="NCBI Taxonomy" id="205694"/>
    <lineage>
        <taxon>Eukaryota</taxon>
        <taxon>Viridiplantae</taxon>
        <taxon>Streptophyta</taxon>
        <taxon>Embryophyta</taxon>
        <taxon>Tracheophyta</taxon>
        <taxon>Spermatophyta</taxon>
        <taxon>Magnoliopsida</taxon>
        <taxon>eudicotyledons</taxon>
        <taxon>Gunneridae</taxon>
        <taxon>Pentapetalae</taxon>
        <taxon>asterids</taxon>
        <taxon>lamiids</taxon>
        <taxon>Lamiales</taxon>
        <taxon>Oleaceae</taxon>
        <taxon>Forsythieae</taxon>
        <taxon>Forsythia</taxon>
    </lineage>
</organism>
<dbReference type="AlphaFoldDB" id="A0ABD1S7B6"/>
<dbReference type="EMBL" id="JBFOLJ010000011">
    <property type="protein sequence ID" value="KAL2495667.1"/>
    <property type="molecule type" value="Genomic_DNA"/>
</dbReference>
<sequence>MVITDEEETRVKSINLEEEIHNVNRNESITYEELPQKFRKKIELLRGNRGEGAGKKVDDKKVKNDGKKRKRGEMRMMGRRVARRGMWIGGEEKEEEEEEHVEGEDVEEGEDVGGGEGGEHGCGREGVVEGSNQPSNGVKVHDDARMIKESVKKEKNAEKWKERVETQEKMKKEK</sequence>